<keyword evidence="10" id="KW-0408">Iron</keyword>
<dbReference type="GO" id="GO:0005576">
    <property type="term" value="C:extracellular region"/>
    <property type="evidence" value="ECO:0007669"/>
    <property type="project" value="UniProtKB-SubCell"/>
</dbReference>
<keyword evidence="9" id="KW-0391">Immunity</keyword>
<dbReference type="EMBL" id="JAHLQT010001931">
    <property type="protein sequence ID" value="KAG7177752.1"/>
    <property type="molecule type" value="Genomic_DNA"/>
</dbReference>
<name>A0A8J5TV95_HOMAM</name>
<dbReference type="PROSITE" id="PS50836">
    <property type="entry name" value="DOMON"/>
    <property type="match status" value="1"/>
</dbReference>
<comment type="similarity">
    <text evidence="4">Belongs to the insect defense protein family.</text>
</comment>
<feature type="domain" description="DOMON" evidence="13">
    <location>
        <begin position="335"/>
        <end position="456"/>
    </location>
</feature>
<dbReference type="Proteomes" id="UP000747542">
    <property type="component" value="Unassembled WGS sequence"/>
</dbReference>
<dbReference type="AlphaFoldDB" id="A0A8J5TV95"/>
<evidence type="ECO:0000256" key="8">
    <source>
        <dbReference type="ARBA" id="ARBA00022729"/>
    </source>
</evidence>
<evidence type="ECO:0000259" key="14">
    <source>
        <dbReference type="PROSITE" id="PS51019"/>
    </source>
</evidence>
<evidence type="ECO:0000313" key="15">
    <source>
        <dbReference type="EMBL" id="KAG7177752.1"/>
    </source>
</evidence>
<evidence type="ECO:0000256" key="10">
    <source>
        <dbReference type="ARBA" id="ARBA00023004"/>
    </source>
</evidence>
<dbReference type="Gene3D" id="2.60.40.4060">
    <property type="entry name" value="Reeler domain"/>
    <property type="match status" value="1"/>
</dbReference>
<organism evidence="15 16">
    <name type="scientific">Homarus americanus</name>
    <name type="common">American lobster</name>
    <dbReference type="NCBI Taxonomy" id="6706"/>
    <lineage>
        <taxon>Eukaryota</taxon>
        <taxon>Metazoa</taxon>
        <taxon>Ecdysozoa</taxon>
        <taxon>Arthropoda</taxon>
        <taxon>Crustacea</taxon>
        <taxon>Multicrustacea</taxon>
        <taxon>Malacostraca</taxon>
        <taxon>Eumalacostraca</taxon>
        <taxon>Eucarida</taxon>
        <taxon>Decapoda</taxon>
        <taxon>Pleocyemata</taxon>
        <taxon>Astacidea</taxon>
        <taxon>Nephropoidea</taxon>
        <taxon>Nephropidae</taxon>
        <taxon>Homarus</taxon>
    </lineage>
</organism>
<dbReference type="CDD" id="cd08544">
    <property type="entry name" value="Reeler"/>
    <property type="match status" value="1"/>
</dbReference>
<dbReference type="InterPro" id="IPR002861">
    <property type="entry name" value="Reeler_dom"/>
</dbReference>
<keyword evidence="6" id="KW-0929">Antimicrobial</keyword>
<evidence type="ECO:0000256" key="3">
    <source>
        <dbReference type="ARBA" id="ARBA00004613"/>
    </source>
</evidence>
<keyword evidence="7" id="KW-0399">Innate immunity</keyword>
<protein>
    <submittedName>
        <fullName evidence="15">Ferric-chelate reductase 1-like 2</fullName>
    </submittedName>
</protein>
<dbReference type="InterPro" id="IPR042307">
    <property type="entry name" value="Reeler_sf"/>
</dbReference>
<sequence>MEIYLFRTFSWLQHSSSDQRFPGFSTPAVTNVFLASRITQLLNVWPSADGGSQCFEPPTRLISTGTRVCVCTKTPVVGAKGQTEVLRPGDKRDQMCGMGHLAWVICLLTVSQLVRSSAAQGFIYTKDSCLDLVPRHRDTLKMDEKKEEPNHVKEPTDNTTTTTNTTTTKQRPPAAPEVTMYSGDVQVKVMTSEDNYRRLKTLVVTLQSASYFNGFMLQARKVSGNKEIVGRFMEVPHRAEYLTCPNGTENTVVHQDAPLRLSNLSFTWMAPETDLGPIEFVASVLLNSATQYKEFKSGQLKLSLYPVSTKECAVAKSCFRYCMKNGGHQCKAHMSRYMATLEYMDKKTKVKITIGGQLPESDGYLALGFSKDRHRLSDADINVCYRDDADTVGVEHYLLADINHPPDLHLGELKLDSSDVDGDYVWCSFVRPLTGQDNDLLNLKDPHYYFYFWGMRNASNIFMPSSNHIKSSGRMMSLKDDLFNQIAYSGSRSHRRVPYTIVAAAILLLGVHFLCW</sequence>
<evidence type="ECO:0000256" key="7">
    <source>
        <dbReference type="ARBA" id="ARBA00022588"/>
    </source>
</evidence>
<dbReference type="PANTHER" id="PTHR45828">
    <property type="entry name" value="CYTOCHROME B561/FERRIC REDUCTASE TRANSMEMBRANE"/>
    <property type="match status" value="1"/>
</dbReference>
<evidence type="ECO:0000256" key="11">
    <source>
        <dbReference type="ARBA" id="ARBA00023022"/>
    </source>
</evidence>
<dbReference type="PROSITE" id="PS51019">
    <property type="entry name" value="REELIN"/>
    <property type="match status" value="1"/>
</dbReference>
<comment type="caution">
    <text evidence="15">The sequence shown here is derived from an EMBL/GenBank/DDBJ whole genome shotgun (WGS) entry which is preliminary data.</text>
</comment>
<reference evidence="15" key="1">
    <citation type="journal article" date="2021" name="Sci. Adv.">
        <title>The American lobster genome reveals insights on longevity, neural, and immune adaptations.</title>
        <authorList>
            <person name="Polinski J.M."/>
            <person name="Zimin A.V."/>
            <person name="Clark K.F."/>
            <person name="Kohn A.B."/>
            <person name="Sadowski N."/>
            <person name="Timp W."/>
            <person name="Ptitsyn A."/>
            <person name="Khanna P."/>
            <person name="Romanova D.Y."/>
            <person name="Williams P."/>
            <person name="Greenwood S.J."/>
            <person name="Moroz L.L."/>
            <person name="Walt D.R."/>
            <person name="Bodnar A.G."/>
        </authorList>
    </citation>
    <scope>NUCLEOTIDE SEQUENCE</scope>
    <source>
        <strain evidence="15">GMGI-L3</strain>
    </source>
</reference>
<keyword evidence="11" id="KW-0044">Antibiotic</keyword>
<feature type="domain" description="Reelin" evidence="14">
    <location>
        <begin position="152"/>
        <end position="317"/>
    </location>
</feature>
<dbReference type="Pfam" id="PF03351">
    <property type="entry name" value="DOMON"/>
    <property type="match status" value="1"/>
</dbReference>
<dbReference type="GO" id="GO:0042742">
    <property type="term" value="P:defense response to bacterium"/>
    <property type="evidence" value="ECO:0007669"/>
    <property type="project" value="UniProtKB-KW"/>
</dbReference>
<evidence type="ECO:0000259" key="13">
    <source>
        <dbReference type="PROSITE" id="PS50836"/>
    </source>
</evidence>
<evidence type="ECO:0000313" key="16">
    <source>
        <dbReference type="Proteomes" id="UP000747542"/>
    </source>
</evidence>
<keyword evidence="8" id="KW-0732">Signal</keyword>
<keyword evidence="16" id="KW-1185">Reference proteome</keyword>
<dbReference type="GO" id="GO:0016020">
    <property type="term" value="C:membrane"/>
    <property type="evidence" value="ECO:0007669"/>
    <property type="project" value="UniProtKB-SubCell"/>
</dbReference>
<feature type="region of interest" description="Disordered" evidence="12">
    <location>
        <begin position="141"/>
        <end position="176"/>
    </location>
</feature>
<evidence type="ECO:0000256" key="5">
    <source>
        <dbReference type="ARBA" id="ARBA00022525"/>
    </source>
</evidence>
<dbReference type="Pfam" id="PF02014">
    <property type="entry name" value="Reeler"/>
    <property type="match status" value="1"/>
</dbReference>
<comment type="subcellular location">
    <subcellularLocation>
        <location evidence="2">Membrane</location>
        <topology evidence="2">Multi-pass membrane protein</topology>
    </subcellularLocation>
    <subcellularLocation>
        <location evidence="3">Secreted</location>
    </subcellularLocation>
</comment>
<dbReference type="PANTHER" id="PTHR45828:SF9">
    <property type="entry name" value="CELL WALL INTEGRITY AND STRESS RESPONSE COMPONENT 4-LIKE-RELATED"/>
    <property type="match status" value="1"/>
</dbReference>
<comment type="cofactor">
    <cofactor evidence="1">
        <name>heme b</name>
        <dbReference type="ChEBI" id="CHEBI:60344"/>
    </cofactor>
</comment>
<evidence type="ECO:0000256" key="9">
    <source>
        <dbReference type="ARBA" id="ARBA00022859"/>
    </source>
</evidence>
<feature type="compositionally biased region" description="Low complexity" evidence="12">
    <location>
        <begin position="157"/>
        <end position="168"/>
    </location>
</feature>
<evidence type="ECO:0000256" key="2">
    <source>
        <dbReference type="ARBA" id="ARBA00004141"/>
    </source>
</evidence>
<gene>
    <name evidence="15" type="primary">Frrs1-L2</name>
    <name evidence="15" type="ORF">Hamer_G008424</name>
</gene>
<evidence type="ECO:0000256" key="1">
    <source>
        <dbReference type="ARBA" id="ARBA00001970"/>
    </source>
</evidence>
<evidence type="ECO:0000256" key="4">
    <source>
        <dbReference type="ARBA" id="ARBA00008501"/>
    </source>
</evidence>
<proteinExistence type="inferred from homology"/>
<dbReference type="InterPro" id="IPR051237">
    <property type="entry name" value="Ferric-chelate_Red/DefProt"/>
</dbReference>
<feature type="compositionally biased region" description="Basic and acidic residues" evidence="12">
    <location>
        <begin position="141"/>
        <end position="156"/>
    </location>
</feature>
<evidence type="ECO:0000256" key="12">
    <source>
        <dbReference type="SAM" id="MobiDB-lite"/>
    </source>
</evidence>
<dbReference type="InterPro" id="IPR005018">
    <property type="entry name" value="DOMON_domain"/>
</dbReference>
<keyword evidence="5" id="KW-0964">Secreted</keyword>
<accession>A0A8J5TV95</accession>
<dbReference type="GO" id="GO:0045087">
    <property type="term" value="P:innate immune response"/>
    <property type="evidence" value="ECO:0007669"/>
    <property type="project" value="UniProtKB-KW"/>
</dbReference>
<evidence type="ECO:0000256" key="6">
    <source>
        <dbReference type="ARBA" id="ARBA00022529"/>
    </source>
</evidence>